<dbReference type="EMBL" id="CAXAMM010001459">
    <property type="protein sequence ID" value="CAK8992062.1"/>
    <property type="molecule type" value="Genomic_DNA"/>
</dbReference>
<gene>
    <name evidence="1" type="ORF">SCF082_LOCUS2932</name>
</gene>
<organism evidence="1 2">
    <name type="scientific">Durusdinium trenchii</name>
    <dbReference type="NCBI Taxonomy" id="1381693"/>
    <lineage>
        <taxon>Eukaryota</taxon>
        <taxon>Sar</taxon>
        <taxon>Alveolata</taxon>
        <taxon>Dinophyceae</taxon>
        <taxon>Suessiales</taxon>
        <taxon>Symbiodiniaceae</taxon>
        <taxon>Durusdinium</taxon>
    </lineage>
</organism>
<protein>
    <submittedName>
        <fullName evidence="1">Uncharacterized protein</fullName>
    </submittedName>
</protein>
<dbReference type="Proteomes" id="UP001642464">
    <property type="component" value="Unassembled WGS sequence"/>
</dbReference>
<proteinExistence type="predicted"/>
<evidence type="ECO:0000313" key="1">
    <source>
        <dbReference type="EMBL" id="CAK8992062.1"/>
    </source>
</evidence>
<keyword evidence="2" id="KW-1185">Reference proteome</keyword>
<accession>A0ABP0HQB4</accession>
<sequence length="52" mass="5768">MSCDRNSRLLRSQTTRFVVAGFCEDSGMVWASLLRPSGKAWKSSMTIVNSKA</sequence>
<comment type="caution">
    <text evidence="1">The sequence shown here is derived from an EMBL/GenBank/DDBJ whole genome shotgun (WGS) entry which is preliminary data.</text>
</comment>
<name>A0ABP0HQB4_9DINO</name>
<evidence type="ECO:0000313" key="2">
    <source>
        <dbReference type="Proteomes" id="UP001642464"/>
    </source>
</evidence>
<reference evidence="1 2" key="1">
    <citation type="submission" date="2024-02" db="EMBL/GenBank/DDBJ databases">
        <authorList>
            <person name="Chen Y."/>
            <person name="Shah S."/>
            <person name="Dougan E. K."/>
            <person name="Thang M."/>
            <person name="Chan C."/>
        </authorList>
    </citation>
    <scope>NUCLEOTIDE SEQUENCE [LARGE SCALE GENOMIC DNA]</scope>
</reference>